<evidence type="ECO:0000313" key="2">
    <source>
        <dbReference type="EMBL" id="MBA0865823.1"/>
    </source>
</evidence>
<keyword evidence="1" id="KW-0472">Membrane</keyword>
<organism evidence="2 3">
    <name type="scientific">Gossypium schwendimanii</name>
    <name type="common">Cotton</name>
    <dbReference type="NCBI Taxonomy" id="34291"/>
    <lineage>
        <taxon>Eukaryota</taxon>
        <taxon>Viridiplantae</taxon>
        <taxon>Streptophyta</taxon>
        <taxon>Embryophyta</taxon>
        <taxon>Tracheophyta</taxon>
        <taxon>Spermatophyta</taxon>
        <taxon>Magnoliopsida</taxon>
        <taxon>eudicotyledons</taxon>
        <taxon>Gunneridae</taxon>
        <taxon>Pentapetalae</taxon>
        <taxon>rosids</taxon>
        <taxon>malvids</taxon>
        <taxon>Malvales</taxon>
        <taxon>Malvaceae</taxon>
        <taxon>Malvoideae</taxon>
        <taxon>Gossypium</taxon>
    </lineage>
</organism>
<dbReference type="OrthoDB" id="1936739at2759"/>
<keyword evidence="1" id="KW-0812">Transmembrane</keyword>
<gene>
    <name evidence="2" type="ORF">Goshw_015758</name>
</gene>
<dbReference type="AlphaFoldDB" id="A0A7J9M447"/>
<keyword evidence="3" id="KW-1185">Reference proteome</keyword>
<feature type="non-terminal residue" evidence="2">
    <location>
        <position position="1"/>
    </location>
</feature>
<evidence type="ECO:0008006" key="4">
    <source>
        <dbReference type="Google" id="ProtNLM"/>
    </source>
</evidence>
<evidence type="ECO:0000313" key="3">
    <source>
        <dbReference type="Proteomes" id="UP000593576"/>
    </source>
</evidence>
<name>A0A7J9M447_GOSSC</name>
<dbReference type="GO" id="GO:0010073">
    <property type="term" value="P:meristem maintenance"/>
    <property type="evidence" value="ECO:0007669"/>
    <property type="project" value="InterPro"/>
</dbReference>
<dbReference type="EMBL" id="JABFAF010000009">
    <property type="protein sequence ID" value="MBA0865823.1"/>
    <property type="molecule type" value="Genomic_DNA"/>
</dbReference>
<feature type="transmembrane region" description="Helical" evidence="1">
    <location>
        <begin position="192"/>
        <end position="211"/>
    </location>
</feature>
<evidence type="ECO:0000256" key="1">
    <source>
        <dbReference type="SAM" id="Phobius"/>
    </source>
</evidence>
<reference evidence="2 3" key="1">
    <citation type="journal article" date="2019" name="Genome Biol. Evol.">
        <title>Insights into the evolution of the New World diploid cottons (Gossypium, subgenus Houzingenia) based on genome sequencing.</title>
        <authorList>
            <person name="Grover C.E."/>
            <person name="Arick M.A. 2nd"/>
            <person name="Thrash A."/>
            <person name="Conover J.L."/>
            <person name="Sanders W.S."/>
            <person name="Peterson D.G."/>
            <person name="Frelichowski J.E."/>
            <person name="Scheffler J.A."/>
            <person name="Scheffler B.E."/>
            <person name="Wendel J.F."/>
        </authorList>
    </citation>
    <scope>NUCLEOTIDE SEQUENCE [LARGE SCALE GENOMIC DNA]</scope>
    <source>
        <strain evidence="2">1</strain>
        <tissue evidence="2">Leaf</tissue>
    </source>
</reference>
<proteinExistence type="predicted"/>
<sequence length="215" mass="24922">GLETHKRVGGEVETGEYSFHLPCDECTITLEDIHLQLGLPVGGLVVIGFVQSTDQGVIVEDLTEVEREQYIRGYILQIIEGILIPDKSRNLVHLRLLLKLVNFRVAREYSWGFTMLSIPMAHQEFDDLHLIDLRRQDENWSIFHWQHINMWNHRYDFLPTRQPIIIPELACDSEYMHGLGSMASHICIGKKAYLCSLISFLVVQLCIVFQFRDSR</sequence>
<dbReference type="InterPro" id="IPR044824">
    <property type="entry name" value="MAIN-like"/>
</dbReference>
<dbReference type="PANTHER" id="PTHR46033">
    <property type="entry name" value="PROTEIN MAIN-LIKE 2"/>
    <property type="match status" value="1"/>
</dbReference>
<dbReference type="PANTHER" id="PTHR46033:SF8">
    <property type="entry name" value="PROTEIN MAINTENANCE OF MERISTEMS-LIKE"/>
    <property type="match status" value="1"/>
</dbReference>
<protein>
    <recommendedName>
        <fullName evidence="4">Aminotransferase-like plant mobile domain-containing protein</fullName>
    </recommendedName>
</protein>
<accession>A0A7J9M447</accession>
<keyword evidence="1" id="KW-1133">Transmembrane helix</keyword>
<dbReference type="Proteomes" id="UP000593576">
    <property type="component" value="Unassembled WGS sequence"/>
</dbReference>
<comment type="caution">
    <text evidence="2">The sequence shown here is derived from an EMBL/GenBank/DDBJ whole genome shotgun (WGS) entry which is preliminary data.</text>
</comment>